<feature type="domain" description="RNA 3'-terminal phosphate cyclase insert" evidence="9">
    <location>
        <begin position="181"/>
        <end position="271"/>
    </location>
</feature>
<comment type="function">
    <text evidence="5">Catalyzes the conversion of 3'-phosphate to a 2',3'-cyclic phosphodiester at the end of RNA. The mechanism of action of the enzyme occurs in 3 steps: (A) adenylation of the enzyme by ATP; (B) transfer of adenylate to an RNA-N3'P to produce RNA-N3'PP5'A; (C) and attack of the adjacent 2'-hydroxyl on the 3'-phosphorus in the diester linkage to produce the cyclic end product. The biological role of this enzyme is unknown but it is likely to function in some aspects of cellular RNA processing.</text>
</comment>
<gene>
    <name evidence="5" type="primary">rtcA</name>
    <name evidence="10" type="ORF">AMET1_0863</name>
</gene>
<evidence type="ECO:0000256" key="5">
    <source>
        <dbReference type="HAMAP-Rule" id="MF_00200"/>
    </source>
</evidence>
<accession>A0A1Y3GD88</accession>
<dbReference type="EC" id="6.5.1.4" evidence="5 6"/>
<dbReference type="NCBIfam" id="TIGR03399">
    <property type="entry name" value="RNA_3prim_cycl"/>
    <property type="match status" value="1"/>
</dbReference>
<keyword evidence="5" id="KW-0963">Cytoplasm</keyword>
<evidence type="ECO:0000256" key="1">
    <source>
        <dbReference type="ARBA" id="ARBA00009206"/>
    </source>
</evidence>
<dbReference type="InterPro" id="IPR013791">
    <property type="entry name" value="RNA3'-term_phos_cycl_insert"/>
</dbReference>
<dbReference type="EMBL" id="MRZU01000003">
    <property type="protein sequence ID" value="OUJ19210.1"/>
    <property type="molecule type" value="Genomic_DNA"/>
</dbReference>
<feature type="binding site" evidence="5">
    <location>
        <position position="100"/>
    </location>
    <ligand>
        <name>ATP</name>
        <dbReference type="ChEBI" id="CHEBI:30616"/>
    </ligand>
</feature>
<feature type="region of interest" description="Disordered" evidence="7">
    <location>
        <begin position="320"/>
        <end position="341"/>
    </location>
</feature>
<dbReference type="InterPro" id="IPR020719">
    <property type="entry name" value="RNA3'_term_phos_cycl-like_CS"/>
</dbReference>
<evidence type="ECO:0000259" key="9">
    <source>
        <dbReference type="Pfam" id="PF05189"/>
    </source>
</evidence>
<feature type="domain" description="RNA 3'-terminal phosphate cyclase" evidence="8">
    <location>
        <begin position="8"/>
        <end position="316"/>
    </location>
</feature>
<dbReference type="PANTHER" id="PTHR11096">
    <property type="entry name" value="RNA 3' TERMINAL PHOSPHATE CYCLASE"/>
    <property type="match status" value="1"/>
</dbReference>
<dbReference type="AlphaFoldDB" id="A0A1Y3GD88"/>
<dbReference type="PIRSF" id="PIRSF005378">
    <property type="entry name" value="RNA3'_term_phos_cycl_euk"/>
    <property type="match status" value="1"/>
</dbReference>
<evidence type="ECO:0000256" key="4">
    <source>
        <dbReference type="ARBA" id="ARBA00022741"/>
    </source>
</evidence>
<keyword evidence="5" id="KW-0067">ATP-binding</keyword>
<dbReference type="HAMAP" id="MF_00200">
    <property type="entry name" value="RTC"/>
    <property type="match status" value="1"/>
</dbReference>
<comment type="catalytic activity">
    <reaction evidence="5">
        <text>a 3'-end 3'-phospho-ribonucleotide-RNA + ATP = a 3'-end 2',3'-cyclophospho-ribonucleotide-RNA + AMP + diphosphate</text>
        <dbReference type="Rhea" id="RHEA:23976"/>
        <dbReference type="Rhea" id="RHEA-COMP:10463"/>
        <dbReference type="Rhea" id="RHEA-COMP:10464"/>
        <dbReference type="ChEBI" id="CHEBI:30616"/>
        <dbReference type="ChEBI" id="CHEBI:33019"/>
        <dbReference type="ChEBI" id="CHEBI:83062"/>
        <dbReference type="ChEBI" id="CHEBI:83064"/>
        <dbReference type="ChEBI" id="CHEBI:456215"/>
        <dbReference type="EC" id="6.5.1.4"/>
    </reaction>
</comment>
<keyword evidence="4 5" id="KW-0547">Nucleotide-binding</keyword>
<dbReference type="InterPro" id="IPR037136">
    <property type="entry name" value="RNA3'_phos_cyclase_dom_sf"/>
</dbReference>
<feature type="compositionally biased region" description="Low complexity" evidence="7">
    <location>
        <begin position="328"/>
        <end position="341"/>
    </location>
</feature>
<dbReference type="GO" id="GO:0005524">
    <property type="term" value="F:ATP binding"/>
    <property type="evidence" value="ECO:0007669"/>
    <property type="project" value="UniProtKB-KW"/>
</dbReference>
<dbReference type="GO" id="GO:0005737">
    <property type="term" value="C:cytoplasm"/>
    <property type="evidence" value="ECO:0007669"/>
    <property type="project" value="UniProtKB-SubCell"/>
</dbReference>
<evidence type="ECO:0000256" key="7">
    <source>
        <dbReference type="SAM" id="MobiDB-lite"/>
    </source>
</evidence>
<comment type="subcellular location">
    <subcellularLocation>
        <location evidence="5">Cytoplasm</location>
    </subcellularLocation>
</comment>
<dbReference type="RefSeq" id="WP_161490761.1">
    <property type="nucleotide sequence ID" value="NZ_MRZU01000003.1"/>
</dbReference>
<dbReference type="OrthoDB" id="7994at2157"/>
<sequence>MLVIDGSYGEGGGQVVRTALAMSTVLQKPFRLENIRAGRSKPGLSHQHLSCVELMKRLTDARVVGDTLRSTELFFEPKKTPSGEVEIDIGTAGSVSLLIQCVVPTLHVASELKIVAVGGTDVKWAPPIDYLKHVTKPVLSQFGIEFDLDLIKRGYYPKGGGKISLTTRDLTLNSKSIDCKKPQKIKGVSHCGNLPRHIAIRQAQTATKKLKKIGLPTEIEIETCDVLGKGSGIVVWSQNGCRYAGSSLGKPGKPAEKVGEEAAIELIKQIKTEGDIDKYCADQLIPTLSLAGGNYTTTEITMHTKTNAWLVNQFNEKNKIKIHENQKPPKITTQTPTNPKK</sequence>
<evidence type="ECO:0000313" key="10">
    <source>
        <dbReference type="EMBL" id="OUJ19210.1"/>
    </source>
</evidence>
<reference evidence="10 11" key="1">
    <citation type="submission" date="2016-12" db="EMBL/GenBank/DDBJ databases">
        <title>Discovery of methanogenic haloarchaea.</title>
        <authorList>
            <person name="Sorokin D.Y."/>
            <person name="Makarova K.S."/>
            <person name="Abbas B."/>
            <person name="Ferrer M."/>
            <person name="Golyshin P.N."/>
        </authorList>
    </citation>
    <scope>NUCLEOTIDE SEQUENCE [LARGE SCALE GENOMIC DNA]</scope>
    <source>
        <strain evidence="10">AMET1</strain>
    </source>
</reference>
<feature type="active site" description="Tele-AMP-histidine intermediate" evidence="5">
    <location>
        <position position="303"/>
    </location>
</feature>
<dbReference type="GO" id="GO:0006396">
    <property type="term" value="P:RNA processing"/>
    <property type="evidence" value="ECO:0007669"/>
    <property type="project" value="UniProtKB-UniRule"/>
</dbReference>
<dbReference type="InterPro" id="IPR023797">
    <property type="entry name" value="RNA3'_phos_cyclase_dom"/>
</dbReference>
<feature type="binding site" evidence="5">
    <location>
        <begin position="279"/>
        <end position="283"/>
    </location>
    <ligand>
        <name>ATP</name>
        <dbReference type="ChEBI" id="CHEBI:30616"/>
    </ligand>
</feature>
<protein>
    <recommendedName>
        <fullName evidence="2 5">RNA 3'-terminal phosphate cyclase</fullName>
        <shortName evidence="5">RNA cyclase</shortName>
        <shortName evidence="5">RNA-3'-phosphate cyclase</shortName>
        <ecNumber evidence="5 6">6.5.1.4</ecNumber>
    </recommendedName>
</protein>
<dbReference type="InterPro" id="IPR036553">
    <property type="entry name" value="RPTC_insert"/>
</dbReference>
<proteinExistence type="inferred from homology"/>
<evidence type="ECO:0000256" key="6">
    <source>
        <dbReference type="NCBIfam" id="TIGR03399"/>
    </source>
</evidence>
<dbReference type="FunFam" id="3.30.360.20:FF:000002">
    <property type="entry name" value="RNA terminal phosphate cyclase-like 1"/>
    <property type="match status" value="1"/>
</dbReference>
<dbReference type="Gene3D" id="3.30.360.20">
    <property type="entry name" value="RNA 3'-terminal phosphate cyclase, insert domain"/>
    <property type="match status" value="1"/>
</dbReference>
<dbReference type="InterPro" id="IPR017770">
    <property type="entry name" value="RNA3'_term_phos_cyc_type_1"/>
</dbReference>
<dbReference type="GO" id="GO:0003963">
    <property type="term" value="F:RNA-3'-phosphate cyclase activity"/>
    <property type="evidence" value="ECO:0007669"/>
    <property type="project" value="UniProtKB-UniRule"/>
</dbReference>
<dbReference type="InterPro" id="IPR000228">
    <property type="entry name" value="RNA3'_term_phos_cyc"/>
</dbReference>
<dbReference type="Proteomes" id="UP000195137">
    <property type="component" value="Unassembled WGS sequence"/>
</dbReference>
<dbReference type="InterPro" id="IPR013792">
    <property type="entry name" value="RNA3'P_cycl/enolpyr_Trfase_a/b"/>
</dbReference>
<evidence type="ECO:0000256" key="2">
    <source>
        <dbReference type="ARBA" id="ARBA00021428"/>
    </source>
</evidence>
<evidence type="ECO:0000256" key="3">
    <source>
        <dbReference type="ARBA" id="ARBA00022598"/>
    </source>
</evidence>
<dbReference type="SUPFAM" id="SSF55205">
    <property type="entry name" value="EPT/RTPC-like"/>
    <property type="match status" value="1"/>
</dbReference>
<organism evidence="10 11">
    <name type="scientific">Methanonatronarchaeum thermophilum</name>
    <dbReference type="NCBI Taxonomy" id="1927129"/>
    <lineage>
        <taxon>Archaea</taxon>
        <taxon>Methanobacteriati</taxon>
        <taxon>Methanobacteriota</taxon>
        <taxon>Methanonatronarchaeia</taxon>
        <taxon>Methanonatronarchaeales</taxon>
        <taxon>Methanonatronarchaeaceae</taxon>
        <taxon>Methanonatronarchaeum</taxon>
    </lineage>
</organism>
<dbReference type="Pfam" id="PF01137">
    <property type="entry name" value="RTC"/>
    <property type="match status" value="1"/>
</dbReference>
<dbReference type="PROSITE" id="PS01287">
    <property type="entry name" value="RTC"/>
    <property type="match status" value="1"/>
</dbReference>
<comment type="similarity">
    <text evidence="1 5">Belongs to the RNA 3'-terminal cyclase family. Type 1 subfamily.</text>
</comment>
<name>A0A1Y3GD88_9EURY</name>
<comment type="caution">
    <text evidence="10">The sequence shown here is derived from an EMBL/GenBank/DDBJ whole genome shotgun (WGS) entry which is preliminary data.</text>
</comment>
<dbReference type="PANTHER" id="PTHR11096:SF0">
    <property type="entry name" value="RNA 3'-TERMINAL PHOSPHATE CYCLASE"/>
    <property type="match status" value="1"/>
</dbReference>
<dbReference type="Gene3D" id="3.65.10.20">
    <property type="entry name" value="RNA 3'-terminal phosphate cyclase domain"/>
    <property type="match status" value="1"/>
</dbReference>
<dbReference type="Pfam" id="PF05189">
    <property type="entry name" value="RTC_insert"/>
    <property type="match status" value="1"/>
</dbReference>
<keyword evidence="11" id="KW-1185">Reference proteome</keyword>
<evidence type="ECO:0000313" key="11">
    <source>
        <dbReference type="Proteomes" id="UP000195137"/>
    </source>
</evidence>
<dbReference type="CDD" id="cd00874">
    <property type="entry name" value="RNA_Cyclase_Class_II"/>
    <property type="match status" value="1"/>
</dbReference>
<keyword evidence="3 5" id="KW-0436">Ligase</keyword>
<evidence type="ECO:0000259" key="8">
    <source>
        <dbReference type="Pfam" id="PF01137"/>
    </source>
</evidence>